<dbReference type="GO" id="GO:0004620">
    <property type="term" value="F:phospholipase activity"/>
    <property type="evidence" value="ECO:0007669"/>
    <property type="project" value="TreeGrafter"/>
</dbReference>
<feature type="transmembrane region" description="Helical" evidence="1">
    <location>
        <begin position="51"/>
        <end position="71"/>
    </location>
</feature>
<gene>
    <name evidence="4" type="ORF">Fcan01_17816</name>
</gene>
<evidence type="ECO:0000313" key="4">
    <source>
        <dbReference type="EMBL" id="OXA47189.1"/>
    </source>
</evidence>
<dbReference type="InterPro" id="IPR000073">
    <property type="entry name" value="AB_hydrolase_1"/>
</dbReference>
<keyword evidence="1" id="KW-1133">Transmembrane helix</keyword>
<dbReference type="Pfam" id="PF00561">
    <property type="entry name" value="Abhydrolase_1"/>
    <property type="match status" value="1"/>
</dbReference>
<dbReference type="PANTHER" id="PTHR12277:SF72">
    <property type="entry name" value="BAT5L PROTEIN"/>
    <property type="match status" value="1"/>
</dbReference>
<comment type="caution">
    <text evidence="4">The sequence shown here is derived from an EMBL/GenBank/DDBJ whole genome shotgun (WGS) entry which is preliminary data.</text>
</comment>
<dbReference type="EMBL" id="LNIX01000013">
    <property type="protein sequence ID" value="OXA47189.1"/>
    <property type="molecule type" value="Genomic_DNA"/>
</dbReference>
<proteinExistence type="predicted"/>
<feature type="domain" description="AB hydrolase-1" evidence="2">
    <location>
        <begin position="191"/>
        <end position="421"/>
    </location>
</feature>
<evidence type="ECO:0000259" key="3">
    <source>
        <dbReference type="Pfam" id="PF22990"/>
    </source>
</evidence>
<dbReference type="PANTHER" id="PTHR12277">
    <property type="entry name" value="ALPHA/BETA HYDROLASE DOMAIN-CONTAINING PROTEIN"/>
    <property type="match status" value="1"/>
</dbReference>
<sequence>MGNIIFTPALYQKYNEQNRIYEGNLVEKLGNCGFNWSIPVGLLLTCLAWDLMYILYTAIAFVLFYIVRILGRWMNPTYREFMNVLDRAHRTPNIATMEELRNYDFQFKYWPVSYNSIRRGELYEPPFSNERANLIVAYNAVRSKIVTAQGDMIDTLFFDRRRVLHSRTGKTLVICVEGNASFAENGLNQTAIANGYSVLSYNRPGFVESTGLPYQINEVDAAEGVYDFARQSFKFNANKILIYGWSIGGYAAAHLASHYQNVKGLMLDGTFDELLEVALQVAPWYMSKLVRVTIGHHFNLNVVAELLGYDGPLRIFRRTNDQIMALPGITVSENRANVLLTVHLRQKYPLLFDNQISTEAFRAWLNQRHVKTGGQLITILNKPIIIPIKYNNMTDLEKSTLLIKIAEKTLVDFDADHNDYLPNQFFLRPWAPAP</sequence>
<keyword evidence="1" id="KW-0812">Transmembrane</keyword>
<keyword evidence="5" id="KW-1185">Reference proteome</keyword>
<dbReference type="Pfam" id="PF22990">
    <property type="entry name" value="ABHD16_N"/>
    <property type="match status" value="1"/>
</dbReference>
<name>A0A226DPN5_FOLCA</name>
<dbReference type="GO" id="GO:0012505">
    <property type="term" value="C:endomembrane system"/>
    <property type="evidence" value="ECO:0007669"/>
    <property type="project" value="TreeGrafter"/>
</dbReference>
<evidence type="ECO:0000313" key="5">
    <source>
        <dbReference type="Proteomes" id="UP000198287"/>
    </source>
</evidence>
<protein>
    <submittedName>
        <fullName evidence="4">Abhydrolase domain-containing protein 16A</fullName>
    </submittedName>
</protein>
<dbReference type="GO" id="GO:0006660">
    <property type="term" value="P:phosphatidylserine catabolic process"/>
    <property type="evidence" value="ECO:0007669"/>
    <property type="project" value="TreeGrafter"/>
</dbReference>
<evidence type="ECO:0000259" key="2">
    <source>
        <dbReference type="Pfam" id="PF00561"/>
    </source>
</evidence>
<dbReference type="Proteomes" id="UP000198287">
    <property type="component" value="Unassembled WGS sequence"/>
</dbReference>
<evidence type="ECO:0000256" key="1">
    <source>
        <dbReference type="SAM" id="Phobius"/>
    </source>
</evidence>
<dbReference type="AlphaFoldDB" id="A0A226DPN5"/>
<dbReference type="InterPro" id="IPR054518">
    <property type="entry name" value="ABHD16_N"/>
</dbReference>
<accession>A0A226DPN5</accession>
<keyword evidence="4" id="KW-0378">Hydrolase</keyword>
<dbReference type="Gene3D" id="3.40.50.1820">
    <property type="entry name" value="alpha/beta hydrolase"/>
    <property type="match status" value="1"/>
</dbReference>
<dbReference type="InterPro" id="IPR029058">
    <property type="entry name" value="AB_hydrolase_fold"/>
</dbReference>
<dbReference type="GO" id="GO:0052651">
    <property type="term" value="P:monoacylglycerol catabolic process"/>
    <property type="evidence" value="ECO:0007669"/>
    <property type="project" value="TreeGrafter"/>
</dbReference>
<dbReference type="SUPFAM" id="SSF53474">
    <property type="entry name" value="alpha/beta-Hydrolases"/>
    <property type="match status" value="1"/>
</dbReference>
<keyword evidence="1" id="KW-0472">Membrane</keyword>
<feature type="domain" description="Phosphatidylserine Lipase ABHD16 N-terminal" evidence="3">
    <location>
        <begin position="3"/>
        <end position="106"/>
    </location>
</feature>
<dbReference type="OrthoDB" id="6412627at2759"/>
<organism evidence="4 5">
    <name type="scientific">Folsomia candida</name>
    <name type="common">Springtail</name>
    <dbReference type="NCBI Taxonomy" id="158441"/>
    <lineage>
        <taxon>Eukaryota</taxon>
        <taxon>Metazoa</taxon>
        <taxon>Ecdysozoa</taxon>
        <taxon>Arthropoda</taxon>
        <taxon>Hexapoda</taxon>
        <taxon>Collembola</taxon>
        <taxon>Entomobryomorpha</taxon>
        <taxon>Isotomoidea</taxon>
        <taxon>Isotomidae</taxon>
        <taxon>Proisotominae</taxon>
        <taxon>Folsomia</taxon>
    </lineage>
</organism>
<dbReference type="GO" id="GO:0047372">
    <property type="term" value="F:monoacylglycerol lipase activity"/>
    <property type="evidence" value="ECO:0007669"/>
    <property type="project" value="TreeGrafter"/>
</dbReference>
<reference evidence="4 5" key="1">
    <citation type="submission" date="2015-12" db="EMBL/GenBank/DDBJ databases">
        <title>The genome of Folsomia candida.</title>
        <authorList>
            <person name="Faddeeva A."/>
            <person name="Derks M.F."/>
            <person name="Anvar Y."/>
            <person name="Smit S."/>
            <person name="Van Straalen N."/>
            <person name="Roelofs D."/>
        </authorList>
    </citation>
    <scope>NUCLEOTIDE SEQUENCE [LARGE SCALE GENOMIC DNA]</scope>
    <source>
        <strain evidence="4 5">VU population</strain>
        <tissue evidence="4">Whole body</tissue>
    </source>
</reference>